<dbReference type="Proteomes" id="UP001345219">
    <property type="component" value="Chromosome 17"/>
</dbReference>
<evidence type="ECO:0000313" key="3">
    <source>
        <dbReference type="Proteomes" id="UP001345219"/>
    </source>
</evidence>
<feature type="region of interest" description="Disordered" evidence="1">
    <location>
        <begin position="189"/>
        <end position="233"/>
    </location>
</feature>
<accession>A0AAN7K0U8</accession>
<name>A0AAN7K0U8_9MYRT</name>
<keyword evidence="3" id="KW-1185">Reference proteome</keyword>
<protein>
    <submittedName>
        <fullName evidence="2">Uncharacterized protein</fullName>
    </submittedName>
</protein>
<feature type="compositionally biased region" description="Basic and acidic residues" evidence="1">
    <location>
        <begin position="211"/>
        <end position="230"/>
    </location>
</feature>
<evidence type="ECO:0000313" key="2">
    <source>
        <dbReference type="EMBL" id="KAK4759208.1"/>
    </source>
</evidence>
<gene>
    <name evidence="2" type="ORF">SAY87_022339</name>
</gene>
<dbReference type="AlphaFoldDB" id="A0AAN7K0U8"/>
<evidence type="ECO:0000256" key="1">
    <source>
        <dbReference type="SAM" id="MobiDB-lite"/>
    </source>
</evidence>
<organism evidence="2 3">
    <name type="scientific">Trapa incisa</name>
    <dbReference type="NCBI Taxonomy" id="236973"/>
    <lineage>
        <taxon>Eukaryota</taxon>
        <taxon>Viridiplantae</taxon>
        <taxon>Streptophyta</taxon>
        <taxon>Embryophyta</taxon>
        <taxon>Tracheophyta</taxon>
        <taxon>Spermatophyta</taxon>
        <taxon>Magnoliopsida</taxon>
        <taxon>eudicotyledons</taxon>
        <taxon>Gunneridae</taxon>
        <taxon>Pentapetalae</taxon>
        <taxon>rosids</taxon>
        <taxon>malvids</taxon>
        <taxon>Myrtales</taxon>
        <taxon>Lythraceae</taxon>
        <taxon>Trapa</taxon>
    </lineage>
</organism>
<proteinExistence type="predicted"/>
<dbReference type="EMBL" id="JAXIOK010000011">
    <property type="protein sequence ID" value="KAK4759208.1"/>
    <property type="molecule type" value="Genomic_DNA"/>
</dbReference>
<reference evidence="2 3" key="1">
    <citation type="journal article" date="2023" name="Hortic Res">
        <title>Pangenome of water caltrop reveals structural variations and asymmetric subgenome divergence after allopolyploidization.</title>
        <authorList>
            <person name="Zhang X."/>
            <person name="Chen Y."/>
            <person name="Wang L."/>
            <person name="Yuan Y."/>
            <person name="Fang M."/>
            <person name="Shi L."/>
            <person name="Lu R."/>
            <person name="Comes H.P."/>
            <person name="Ma Y."/>
            <person name="Chen Y."/>
            <person name="Huang G."/>
            <person name="Zhou Y."/>
            <person name="Zheng Z."/>
            <person name="Qiu Y."/>
        </authorList>
    </citation>
    <scope>NUCLEOTIDE SEQUENCE [LARGE SCALE GENOMIC DNA]</scope>
    <source>
        <tissue evidence="2">Roots</tissue>
    </source>
</reference>
<dbReference type="PANTHER" id="PTHR31722">
    <property type="entry name" value="OS06G0675200 PROTEIN"/>
    <property type="match status" value="1"/>
</dbReference>
<sequence>MVSLETIQSISRSTDSTCATPRISFSADHCNGNSSSSAAFISLATPTPQLTSLRNLQRATSEWYDTDKTEFEFLSAANSTLYSNILTADELFSEGKLLPFWQAHHSNNRPTCSATAITSGTSPGPAGVEGEMLEKGHRAAARQVADECGSGRTVSVWYMDDDLSPRPPKCTVLWKELLRLRNRPIPSTEVNIQSHERREAASGGDGGGGSRNRDKGDVNKRVNKGLERTRSGSLRIRPMINVPICSTLKGTTTSSSSTYALYPPLFPTKKGRLER</sequence>
<dbReference type="PANTHER" id="PTHR31722:SF2">
    <property type="entry name" value="DNA CROSS-LINK REPAIR 1 PROTEIN-LIKE"/>
    <property type="match status" value="1"/>
</dbReference>
<comment type="caution">
    <text evidence="2">The sequence shown here is derived from an EMBL/GenBank/DDBJ whole genome shotgun (WGS) entry which is preliminary data.</text>
</comment>